<organism evidence="2 3">
    <name type="scientific">Nannocystis radixulma</name>
    <dbReference type="NCBI Taxonomy" id="2995305"/>
    <lineage>
        <taxon>Bacteria</taxon>
        <taxon>Pseudomonadati</taxon>
        <taxon>Myxococcota</taxon>
        <taxon>Polyangia</taxon>
        <taxon>Nannocystales</taxon>
        <taxon>Nannocystaceae</taxon>
        <taxon>Nannocystis</taxon>
    </lineage>
</organism>
<evidence type="ECO:0000313" key="2">
    <source>
        <dbReference type="EMBL" id="MDC0676026.1"/>
    </source>
</evidence>
<comment type="caution">
    <text evidence="2">The sequence shown here is derived from an EMBL/GenBank/DDBJ whole genome shotgun (WGS) entry which is preliminary data.</text>
</comment>
<gene>
    <name evidence="2" type="ORF">POL58_50310</name>
</gene>
<name>A0ABT5BSY0_9BACT</name>
<sequence>MPSRGVPQPAQEPAAPPTASVAPPAPAPVAEATCDYPAEAPARFDELQASEGPCRAVPARVARELGAEIRERWARSWPKGRLEIRGGCDRLGAQPSSIVIESCEGHGGVLTLARFDRQADGAYDLVLLEYDHDGQVAGKDDQNPWQAHASGPLAVRRARLDGAVMASLLERLRAAAHVEIEEHEPPPRKDNSFVATASGSSHYYHAALRLVDDRGRGVQHVFTGHEGTGHEQKLGVPLAIVARDLDTLLADPAVRSRFTELGADDPAARELFARVFWAARARGDEPWYVDQLLGMTALLGSAQHMPALVEQLRARGERDITRTDIVVVNAIAALAGYDVRHDASGKPRPLASVVADTLAACEKR</sequence>
<dbReference type="Proteomes" id="UP001217838">
    <property type="component" value="Unassembled WGS sequence"/>
</dbReference>
<feature type="compositionally biased region" description="Low complexity" evidence="1">
    <location>
        <begin position="7"/>
        <end position="31"/>
    </location>
</feature>
<reference evidence="2 3" key="1">
    <citation type="submission" date="2022-11" db="EMBL/GenBank/DDBJ databases">
        <title>Minimal conservation of predation-associated metabolite biosynthetic gene clusters underscores biosynthetic potential of Myxococcota including descriptions for ten novel species: Archangium lansinium sp. nov., Myxococcus landrumus sp. nov., Nannocystis bai.</title>
        <authorList>
            <person name="Ahearne A."/>
            <person name="Stevens C."/>
            <person name="Dowd S."/>
        </authorList>
    </citation>
    <scope>NUCLEOTIDE SEQUENCE [LARGE SCALE GENOMIC DNA]</scope>
    <source>
        <strain evidence="2 3">NCELM</strain>
    </source>
</reference>
<dbReference type="RefSeq" id="WP_272011722.1">
    <property type="nucleotide sequence ID" value="NZ_JAQNDN010000028.1"/>
</dbReference>
<protein>
    <submittedName>
        <fullName evidence="2">Uncharacterized protein</fullName>
    </submittedName>
</protein>
<evidence type="ECO:0000256" key="1">
    <source>
        <dbReference type="SAM" id="MobiDB-lite"/>
    </source>
</evidence>
<keyword evidence="3" id="KW-1185">Reference proteome</keyword>
<dbReference type="EMBL" id="JAQNDN010000028">
    <property type="protein sequence ID" value="MDC0676026.1"/>
    <property type="molecule type" value="Genomic_DNA"/>
</dbReference>
<feature type="region of interest" description="Disordered" evidence="1">
    <location>
        <begin position="1"/>
        <end position="31"/>
    </location>
</feature>
<proteinExistence type="predicted"/>
<evidence type="ECO:0000313" key="3">
    <source>
        <dbReference type="Proteomes" id="UP001217838"/>
    </source>
</evidence>
<accession>A0ABT5BSY0</accession>